<dbReference type="Pfam" id="PF12987">
    <property type="entry name" value="DUF3871"/>
    <property type="match status" value="1"/>
</dbReference>
<evidence type="ECO:0008006" key="3">
    <source>
        <dbReference type="Google" id="ProtNLM"/>
    </source>
</evidence>
<dbReference type="InterPro" id="IPR024353">
    <property type="entry name" value="DUF3871"/>
</dbReference>
<dbReference type="OrthoDB" id="995338at2"/>
<proteinExistence type="predicted"/>
<name>A0A2S7SR17_9BACT</name>
<dbReference type="RefSeq" id="WP_105040803.1">
    <property type="nucleotide sequence ID" value="NZ_PPSL01000006.1"/>
</dbReference>
<dbReference type="EMBL" id="PPSL01000006">
    <property type="protein sequence ID" value="PQJ09353.1"/>
    <property type="molecule type" value="Genomic_DNA"/>
</dbReference>
<protein>
    <recommendedName>
        <fullName evidence="3">DUF3871 domain-containing protein</fullName>
    </recommendedName>
</protein>
<sequence length="333" mass="37762">MEQLTASEEVKSVGESLPAVIDQIEIVSDGKAFIEANTIGSTLTEVKHGHIIPVWVKDNEPVISHAEFIETALGVTMDVFRGEGILKPNVRLSHEIKGRVPEAKNKPANMLLEHEKTIYFERMMFVIEMPTIYTDINGNRLNLTVGGVKAYNLDNLYNKSGQDQHFKIFVGFKNTVCCNLCVVTDGYQANLKVKNVDMLRNEIRMMLQDFDAVNIAGQLKELNNYELSERQFANLLGRCRMYRHMPEILRQDIPDMSFGDAQINSVCKDYYSDNSFCSNPDGSINLWKLYNLFTGANKSSYIDTFLDRGLNAFQLASTLRTALKQKGTCWYLN</sequence>
<keyword evidence="2" id="KW-1185">Reference proteome</keyword>
<gene>
    <name evidence="1" type="ORF">CJD36_019075</name>
</gene>
<evidence type="ECO:0000313" key="2">
    <source>
        <dbReference type="Proteomes" id="UP000239872"/>
    </source>
</evidence>
<dbReference type="Proteomes" id="UP000239872">
    <property type="component" value="Unassembled WGS sequence"/>
</dbReference>
<accession>A0A2S7SR17</accession>
<evidence type="ECO:0000313" key="1">
    <source>
        <dbReference type="EMBL" id="PQJ09353.1"/>
    </source>
</evidence>
<dbReference type="AlphaFoldDB" id="A0A2S7SR17"/>
<organism evidence="1 2">
    <name type="scientific">Flavipsychrobacter stenotrophus</name>
    <dbReference type="NCBI Taxonomy" id="2077091"/>
    <lineage>
        <taxon>Bacteria</taxon>
        <taxon>Pseudomonadati</taxon>
        <taxon>Bacteroidota</taxon>
        <taxon>Chitinophagia</taxon>
        <taxon>Chitinophagales</taxon>
        <taxon>Chitinophagaceae</taxon>
        <taxon>Flavipsychrobacter</taxon>
    </lineage>
</organism>
<reference evidence="1 2" key="1">
    <citation type="submission" date="2018-01" db="EMBL/GenBank/DDBJ databases">
        <title>A novel member of the phylum Bacteroidetes isolated from glacier ice.</title>
        <authorList>
            <person name="Liu Q."/>
            <person name="Xin Y.-H."/>
        </authorList>
    </citation>
    <scope>NUCLEOTIDE SEQUENCE [LARGE SCALE GENOMIC DNA]</scope>
    <source>
        <strain evidence="1 2">RB1R16</strain>
    </source>
</reference>
<comment type="caution">
    <text evidence="1">The sequence shown here is derived from an EMBL/GenBank/DDBJ whole genome shotgun (WGS) entry which is preliminary data.</text>
</comment>